<evidence type="ECO:0000313" key="7">
    <source>
        <dbReference type="EMBL" id="MBB3046307.1"/>
    </source>
</evidence>
<dbReference type="EMBL" id="JACHWY010000001">
    <property type="protein sequence ID" value="MBB3046307.1"/>
    <property type="molecule type" value="Genomic_DNA"/>
</dbReference>
<feature type="active site" description="Proton donor" evidence="5">
    <location>
        <position position="125"/>
    </location>
</feature>
<dbReference type="InterPro" id="IPR036196">
    <property type="entry name" value="Ptyr_pPase_sf"/>
</dbReference>
<evidence type="ECO:0000256" key="3">
    <source>
        <dbReference type="ARBA" id="ARBA00022801"/>
    </source>
</evidence>
<dbReference type="RefSeq" id="WP_183409012.1">
    <property type="nucleotide sequence ID" value="NZ_JACHWY010000001.1"/>
</dbReference>
<dbReference type="CDD" id="cd16343">
    <property type="entry name" value="LMWPTP"/>
    <property type="match status" value="1"/>
</dbReference>
<evidence type="ECO:0000256" key="1">
    <source>
        <dbReference type="ARBA" id="ARBA00011063"/>
    </source>
</evidence>
<keyword evidence="8" id="KW-1185">Reference proteome</keyword>
<gene>
    <name evidence="7" type="ORF">FHR99_000543</name>
</gene>
<dbReference type="InterPro" id="IPR050438">
    <property type="entry name" value="LMW_PTPase"/>
</dbReference>
<dbReference type="Proteomes" id="UP000537130">
    <property type="component" value="Unassembled WGS sequence"/>
</dbReference>
<evidence type="ECO:0000313" key="8">
    <source>
        <dbReference type="Proteomes" id="UP000537130"/>
    </source>
</evidence>
<evidence type="ECO:0000259" key="6">
    <source>
        <dbReference type="SMART" id="SM00226"/>
    </source>
</evidence>
<dbReference type="GO" id="GO:0004725">
    <property type="term" value="F:protein tyrosine phosphatase activity"/>
    <property type="evidence" value="ECO:0007669"/>
    <property type="project" value="UniProtKB-EC"/>
</dbReference>
<sequence length="157" mass="17341">MVRVLFVCLGNICRSPTAHAIFEQRVKDAGLSDRVSVDSAGTGDWHIGRPPDPRATEAAAKRGFDMSHLRARQFCTEDFQNFDYILAMDEANLSDIQALAPASHGARVELFLDYASHFTEREVPDPYYGGDEGFTHVLDLVEDAANGLLKTLQERGA</sequence>
<organism evidence="7 8">
    <name type="scientific">Litorivivens lipolytica</name>
    <dbReference type="NCBI Taxonomy" id="1524264"/>
    <lineage>
        <taxon>Bacteria</taxon>
        <taxon>Pseudomonadati</taxon>
        <taxon>Pseudomonadota</taxon>
        <taxon>Gammaproteobacteria</taxon>
        <taxon>Litorivivens</taxon>
    </lineage>
</organism>
<comment type="similarity">
    <text evidence="1">Belongs to the low molecular weight phosphotyrosine protein phosphatase family.</text>
</comment>
<dbReference type="SMART" id="SM00226">
    <property type="entry name" value="LMWPc"/>
    <property type="match status" value="1"/>
</dbReference>
<reference evidence="7 8" key="1">
    <citation type="submission" date="2020-08" db="EMBL/GenBank/DDBJ databases">
        <title>Genomic Encyclopedia of Type Strains, Phase III (KMG-III): the genomes of soil and plant-associated and newly described type strains.</title>
        <authorList>
            <person name="Whitman W."/>
        </authorList>
    </citation>
    <scope>NUCLEOTIDE SEQUENCE [LARGE SCALE GENOMIC DNA]</scope>
    <source>
        <strain evidence="7 8">CECT 8654</strain>
    </source>
</reference>
<dbReference type="FunFam" id="3.40.50.2300:FF:000113">
    <property type="entry name" value="Low molecular weight protein-tyrosine-phosphatase"/>
    <property type="match status" value="1"/>
</dbReference>
<keyword evidence="4" id="KW-0904">Protein phosphatase</keyword>
<name>A0A7W4Z4P6_9GAMM</name>
<evidence type="ECO:0000256" key="5">
    <source>
        <dbReference type="PIRSR" id="PIRSR617867-1"/>
    </source>
</evidence>
<proteinExistence type="inferred from homology"/>
<dbReference type="PANTHER" id="PTHR11717">
    <property type="entry name" value="LOW MOLECULAR WEIGHT PROTEIN TYROSINE PHOSPHATASE"/>
    <property type="match status" value="1"/>
</dbReference>
<keyword evidence="3 7" id="KW-0378">Hydrolase</keyword>
<dbReference type="InterPro" id="IPR017867">
    <property type="entry name" value="Tyr_phospatase_low_mol_wt"/>
</dbReference>
<feature type="domain" description="Phosphotyrosine protein phosphatase I" evidence="6">
    <location>
        <begin position="2"/>
        <end position="151"/>
    </location>
</feature>
<dbReference type="AlphaFoldDB" id="A0A7W4Z4P6"/>
<evidence type="ECO:0000256" key="2">
    <source>
        <dbReference type="ARBA" id="ARBA00013064"/>
    </source>
</evidence>
<dbReference type="PRINTS" id="PR00719">
    <property type="entry name" value="LMWPTPASE"/>
</dbReference>
<comment type="caution">
    <text evidence="7">The sequence shown here is derived from an EMBL/GenBank/DDBJ whole genome shotgun (WGS) entry which is preliminary data.</text>
</comment>
<dbReference type="InterPro" id="IPR023485">
    <property type="entry name" value="Ptyr_pPase"/>
</dbReference>
<evidence type="ECO:0000256" key="4">
    <source>
        <dbReference type="ARBA" id="ARBA00022912"/>
    </source>
</evidence>
<feature type="active site" description="Nucleophile" evidence="5">
    <location>
        <position position="8"/>
    </location>
</feature>
<dbReference type="SUPFAM" id="SSF52788">
    <property type="entry name" value="Phosphotyrosine protein phosphatases I"/>
    <property type="match status" value="1"/>
</dbReference>
<dbReference type="Gene3D" id="3.40.50.2300">
    <property type="match status" value="1"/>
</dbReference>
<dbReference type="PANTHER" id="PTHR11717:SF7">
    <property type="entry name" value="LOW MOLECULAR WEIGHT PHOSPHOTYROSINE PROTEIN PHOSPHATASE"/>
    <property type="match status" value="1"/>
</dbReference>
<dbReference type="EC" id="3.1.3.48" evidence="2"/>
<protein>
    <recommendedName>
        <fullName evidence="2">protein-tyrosine-phosphatase</fullName>
        <ecNumber evidence="2">3.1.3.48</ecNumber>
    </recommendedName>
</protein>
<dbReference type="Pfam" id="PF01451">
    <property type="entry name" value="LMWPc"/>
    <property type="match status" value="1"/>
</dbReference>
<feature type="active site" evidence="5">
    <location>
        <position position="14"/>
    </location>
</feature>
<accession>A0A7W4Z4P6</accession>